<reference evidence="1" key="1">
    <citation type="journal article" date="2022" name="Int. J. Mol. Sci.">
        <title>Draft Genome of Tanacetum Coccineum: Genomic Comparison of Closely Related Tanacetum-Family Plants.</title>
        <authorList>
            <person name="Yamashiro T."/>
            <person name="Shiraishi A."/>
            <person name="Nakayama K."/>
            <person name="Satake H."/>
        </authorList>
    </citation>
    <scope>NUCLEOTIDE SEQUENCE</scope>
</reference>
<evidence type="ECO:0000313" key="1">
    <source>
        <dbReference type="EMBL" id="GJT02569.1"/>
    </source>
</evidence>
<evidence type="ECO:0000313" key="2">
    <source>
        <dbReference type="Proteomes" id="UP001151760"/>
    </source>
</evidence>
<reference evidence="1" key="2">
    <citation type="submission" date="2022-01" db="EMBL/GenBank/DDBJ databases">
        <authorList>
            <person name="Yamashiro T."/>
            <person name="Shiraishi A."/>
            <person name="Satake H."/>
            <person name="Nakayama K."/>
        </authorList>
    </citation>
    <scope>NUCLEOTIDE SEQUENCE</scope>
</reference>
<accession>A0ABQ5AKI8</accession>
<proteinExistence type="predicted"/>
<protein>
    <submittedName>
        <fullName evidence="1">Uncharacterized protein</fullName>
    </submittedName>
</protein>
<comment type="caution">
    <text evidence="1">The sequence shown here is derived from an EMBL/GenBank/DDBJ whole genome shotgun (WGS) entry which is preliminary data.</text>
</comment>
<dbReference type="Proteomes" id="UP001151760">
    <property type="component" value="Unassembled WGS sequence"/>
</dbReference>
<organism evidence="1 2">
    <name type="scientific">Tanacetum coccineum</name>
    <dbReference type="NCBI Taxonomy" id="301880"/>
    <lineage>
        <taxon>Eukaryota</taxon>
        <taxon>Viridiplantae</taxon>
        <taxon>Streptophyta</taxon>
        <taxon>Embryophyta</taxon>
        <taxon>Tracheophyta</taxon>
        <taxon>Spermatophyta</taxon>
        <taxon>Magnoliopsida</taxon>
        <taxon>eudicotyledons</taxon>
        <taxon>Gunneridae</taxon>
        <taxon>Pentapetalae</taxon>
        <taxon>asterids</taxon>
        <taxon>campanulids</taxon>
        <taxon>Asterales</taxon>
        <taxon>Asteraceae</taxon>
        <taxon>Asteroideae</taxon>
        <taxon>Anthemideae</taxon>
        <taxon>Anthemidinae</taxon>
        <taxon>Tanacetum</taxon>
    </lineage>
</organism>
<keyword evidence="2" id="KW-1185">Reference proteome</keyword>
<name>A0ABQ5AKI8_9ASTR</name>
<sequence length="159" mass="17822">MGVAVENSKVDLAAYNISFMTLKHPFTYLGVKVGGRMTRINSWDEIINKNPLSALEVEDEDSLYWWKAIKTIHGEDDKTISVAAKMAHHSLCSSLRRSRGGGLEQEQLADLLLNVEGLILPNTLDRWSWTLSGSGEFSVSSIRNLIDDQILEEIAFKSR</sequence>
<dbReference type="EMBL" id="BQNB010012359">
    <property type="protein sequence ID" value="GJT02569.1"/>
    <property type="molecule type" value="Genomic_DNA"/>
</dbReference>
<gene>
    <name evidence="1" type="ORF">Tco_0823738</name>
</gene>